<gene>
    <name evidence="2" type="ORF">KUCA_T00002099001</name>
</gene>
<proteinExistence type="predicted"/>
<name>W6MJH8_9ASCO</name>
<accession>W6MJH8</accession>
<dbReference type="AlphaFoldDB" id="W6MJH8"/>
<dbReference type="RefSeq" id="XP_022458136.1">
    <property type="nucleotide sequence ID" value="XM_022604345.1"/>
</dbReference>
<dbReference type="EMBL" id="HG793126">
    <property type="protein sequence ID" value="CDK26128.1"/>
    <property type="molecule type" value="Genomic_DNA"/>
</dbReference>
<evidence type="ECO:0000313" key="2">
    <source>
        <dbReference type="EMBL" id="CDK26128.1"/>
    </source>
</evidence>
<reference evidence="2" key="2">
    <citation type="submission" date="2014-02" db="EMBL/GenBank/DDBJ databases">
        <title>Complete DNA sequence of /Kuraishia capsulata/ illustrates novel genomic features among budding yeasts (/Saccharomycotina/).</title>
        <authorList>
            <person name="Morales L."/>
            <person name="Noel B."/>
            <person name="Porcel B."/>
            <person name="Marcet-Houben M."/>
            <person name="Hullo M-F."/>
            <person name="Sacerdot C."/>
            <person name="Tekaia F."/>
            <person name="Leh-Louis V."/>
            <person name="Despons L."/>
            <person name="Khanna V."/>
            <person name="Aury J-M."/>
            <person name="Barbe V."/>
            <person name="Couloux A."/>
            <person name="Labadie K."/>
            <person name="Pelletier E."/>
            <person name="Souciet J-L."/>
            <person name="Boekhout T."/>
            <person name="Gabaldon T."/>
            <person name="Wincker P."/>
            <person name="Dujon B."/>
        </authorList>
    </citation>
    <scope>NUCLEOTIDE SEQUENCE</scope>
    <source>
        <strain evidence="2">CBS 1993</strain>
    </source>
</reference>
<protein>
    <submittedName>
        <fullName evidence="2">Uncharacterized protein</fullName>
    </submittedName>
</protein>
<sequence length="195" mass="21916">MERMVKSSPPRGLGEIVEHMTARADRHKHPMSSPIRHRVESTASPSRTSVLTKDVAKGIISGASGSPGSGIGPPAHLHGPLLTRSSTRRAKFVPIKQQQQRRNLRRDELRVLRRGGWDFMGDTVLRGEAADEERALLEQAQLAYDNAYDADYDNDDEDPDYEQMRLAEMVEMEELEIMELVKDLDELDVSSPKPN</sequence>
<dbReference type="GeneID" id="34519524"/>
<dbReference type="Proteomes" id="UP000019384">
    <property type="component" value="Unassembled WGS sequence"/>
</dbReference>
<dbReference type="HOGENOM" id="CLU_1396528_0_0_1"/>
<evidence type="ECO:0000313" key="3">
    <source>
        <dbReference type="Proteomes" id="UP000019384"/>
    </source>
</evidence>
<keyword evidence="3" id="KW-1185">Reference proteome</keyword>
<evidence type="ECO:0000256" key="1">
    <source>
        <dbReference type="SAM" id="MobiDB-lite"/>
    </source>
</evidence>
<reference evidence="2" key="1">
    <citation type="submission" date="2013-12" db="EMBL/GenBank/DDBJ databases">
        <authorList>
            <person name="Genoscope - CEA"/>
        </authorList>
    </citation>
    <scope>NUCLEOTIDE SEQUENCE</scope>
    <source>
        <strain evidence="2">CBS 1993</strain>
    </source>
</reference>
<feature type="region of interest" description="Disordered" evidence="1">
    <location>
        <begin position="22"/>
        <end position="49"/>
    </location>
</feature>
<organism evidence="2 3">
    <name type="scientific">Kuraishia capsulata CBS 1993</name>
    <dbReference type="NCBI Taxonomy" id="1382522"/>
    <lineage>
        <taxon>Eukaryota</taxon>
        <taxon>Fungi</taxon>
        <taxon>Dikarya</taxon>
        <taxon>Ascomycota</taxon>
        <taxon>Saccharomycotina</taxon>
        <taxon>Pichiomycetes</taxon>
        <taxon>Pichiales</taxon>
        <taxon>Pichiaceae</taxon>
        <taxon>Kuraishia</taxon>
    </lineage>
</organism>